<sequence>MINSISSSASTVAPYAPIGRQPVGLESTELKSSSLKALEQSAETAPGQNRRGPEYSPNQDAERDRVANPQQKSAAQQEQQQKEQRQISELATRDREVRAHEQAHASIGGQYAGSPTYSFERGPNGVNYAVGGEVAIDTSPVPNDPEATLRKAQIIRAAASAPAEPSPQDRRVAAQAASLENEARAQIAAESASEVQQIQQSSESETSARKEEAKKQAAEEDELRKEIRREEERQRVELDRSNQERAAILARTAQTTFDISRRLVEIGAVKSTPSVGNFFNDSV</sequence>
<feature type="compositionally biased region" description="Basic and acidic residues" evidence="1">
    <location>
        <begin position="80"/>
        <end position="103"/>
    </location>
</feature>
<gene>
    <name evidence="2" type="ORF">GCM10011613_35340</name>
</gene>
<feature type="region of interest" description="Disordered" evidence="1">
    <location>
        <begin position="26"/>
        <end position="245"/>
    </location>
</feature>
<evidence type="ECO:0008006" key="4">
    <source>
        <dbReference type="Google" id="ProtNLM"/>
    </source>
</evidence>
<comment type="caution">
    <text evidence="2">The sequence shown here is derived from an EMBL/GenBank/DDBJ whole genome shotgun (WGS) entry which is preliminary data.</text>
</comment>
<dbReference type="Proteomes" id="UP000619761">
    <property type="component" value="Unassembled WGS sequence"/>
</dbReference>
<organism evidence="2 3">
    <name type="scientific">Cellvibrio zantedeschiae</name>
    <dbReference type="NCBI Taxonomy" id="1237077"/>
    <lineage>
        <taxon>Bacteria</taxon>
        <taxon>Pseudomonadati</taxon>
        <taxon>Pseudomonadota</taxon>
        <taxon>Gammaproteobacteria</taxon>
        <taxon>Cellvibrionales</taxon>
        <taxon>Cellvibrionaceae</taxon>
        <taxon>Cellvibrio</taxon>
    </lineage>
</organism>
<dbReference type="RefSeq" id="WP_189421071.1">
    <property type="nucleotide sequence ID" value="NZ_BMYZ01000004.1"/>
</dbReference>
<feature type="compositionally biased region" description="Low complexity" evidence="1">
    <location>
        <begin position="26"/>
        <end position="43"/>
    </location>
</feature>
<evidence type="ECO:0000256" key="1">
    <source>
        <dbReference type="SAM" id="MobiDB-lite"/>
    </source>
</evidence>
<keyword evidence="3" id="KW-1185">Reference proteome</keyword>
<dbReference type="EMBL" id="BMYZ01000004">
    <property type="protein sequence ID" value="GGY87078.1"/>
    <property type="molecule type" value="Genomic_DNA"/>
</dbReference>
<accession>A0ABQ3BA94</accession>
<feature type="compositionally biased region" description="Basic and acidic residues" evidence="1">
    <location>
        <begin position="206"/>
        <end position="243"/>
    </location>
</feature>
<protein>
    <recommendedName>
        <fullName evidence="4">Catalase</fullName>
    </recommendedName>
</protein>
<proteinExistence type="predicted"/>
<evidence type="ECO:0000313" key="2">
    <source>
        <dbReference type="EMBL" id="GGY87078.1"/>
    </source>
</evidence>
<evidence type="ECO:0000313" key="3">
    <source>
        <dbReference type="Proteomes" id="UP000619761"/>
    </source>
</evidence>
<feature type="compositionally biased region" description="Low complexity" evidence="1">
    <location>
        <begin position="188"/>
        <end position="205"/>
    </location>
</feature>
<name>A0ABQ3BA94_9GAMM</name>
<dbReference type="InterPro" id="IPR021973">
    <property type="entry name" value="SprA-related"/>
</dbReference>
<reference evidence="3" key="1">
    <citation type="journal article" date="2019" name="Int. J. Syst. Evol. Microbiol.">
        <title>The Global Catalogue of Microorganisms (GCM) 10K type strain sequencing project: providing services to taxonomists for standard genome sequencing and annotation.</title>
        <authorList>
            <consortium name="The Broad Institute Genomics Platform"/>
            <consortium name="The Broad Institute Genome Sequencing Center for Infectious Disease"/>
            <person name="Wu L."/>
            <person name="Ma J."/>
        </authorList>
    </citation>
    <scope>NUCLEOTIDE SEQUENCE [LARGE SCALE GENOMIC DNA]</scope>
    <source>
        <strain evidence="3">KCTC 32239</strain>
    </source>
</reference>
<feature type="compositionally biased region" description="Low complexity" evidence="1">
    <location>
        <begin position="70"/>
        <end position="79"/>
    </location>
</feature>
<dbReference type="Pfam" id="PF12118">
    <property type="entry name" value="SprA-related"/>
    <property type="match status" value="1"/>
</dbReference>